<evidence type="ECO:0000313" key="9">
    <source>
        <dbReference type="EMBL" id="CAH1260992.1"/>
    </source>
</evidence>
<accession>A0A9P0GSV9</accession>
<proteinExistence type="inferred from homology"/>
<dbReference type="PANTHER" id="PTHR22761:SF5">
    <property type="entry name" value="CHARGED MULTIVESICULAR BODY PROTEIN 6"/>
    <property type="match status" value="1"/>
</dbReference>
<dbReference type="Gene3D" id="6.10.140.1230">
    <property type="match status" value="1"/>
</dbReference>
<dbReference type="GO" id="GO:0000815">
    <property type="term" value="C:ESCRT III complex"/>
    <property type="evidence" value="ECO:0007669"/>
    <property type="project" value="TreeGrafter"/>
</dbReference>
<keyword evidence="7" id="KW-0175">Coiled coil</keyword>
<feature type="region of interest" description="Disordered" evidence="8">
    <location>
        <begin position="168"/>
        <end position="212"/>
    </location>
</feature>
<dbReference type="PANTHER" id="PTHR22761">
    <property type="entry name" value="CHARGED MULTIVESICULAR BODY PROTEIN"/>
    <property type="match status" value="1"/>
</dbReference>
<reference evidence="9" key="1">
    <citation type="submission" date="2022-01" db="EMBL/GenBank/DDBJ databases">
        <authorList>
            <person name="King R."/>
        </authorList>
    </citation>
    <scope>NUCLEOTIDE SEQUENCE</scope>
</reference>
<feature type="compositionally biased region" description="Basic and acidic residues" evidence="8">
    <location>
        <begin position="194"/>
        <end position="212"/>
    </location>
</feature>
<evidence type="ECO:0000256" key="7">
    <source>
        <dbReference type="SAM" id="Coils"/>
    </source>
</evidence>
<dbReference type="GO" id="GO:0032511">
    <property type="term" value="P:late endosome to vacuole transport via multivesicular body sorting pathway"/>
    <property type="evidence" value="ECO:0007669"/>
    <property type="project" value="TreeGrafter"/>
</dbReference>
<gene>
    <name evidence="9" type="ORF">DIABBA_LOCUS4015</name>
</gene>
<evidence type="ECO:0000313" key="10">
    <source>
        <dbReference type="Proteomes" id="UP001153709"/>
    </source>
</evidence>
<evidence type="ECO:0000256" key="3">
    <source>
        <dbReference type="ARBA" id="ARBA00022448"/>
    </source>
</evidence>
<name>A0A9P0GSV9_DIABA</name>
<dbReference type="Proteomes" id="UP001153709">
    <property type="component" value="Chromosome 2"/>
</dbReference>
<keyword evidence="4" id="KW-0967">Endosome</keyword>
<dbReference type="GO" id="GO:0015031">
    <property type="term" value="P:protein transport"/>
    <property type="evidence" value="ECO:0007669"/>
    <property type="project" value="UniProtKB-KW"/>
</dbReference>
<dbReference type="EMBL" id="OU898277">
    <property type="protein sequence ID" value="CAH1260992.1"/>
    <property type="molecule type" value="Genomic_DNA"/>
</dbReference>
<evidence type="ECO:0000256" key="4">
    <source>
        <dbReference type="ARBA" id="ARBA00022753"/>
    </source>
</evidence>
<comment type="similarity">
    <text evidence="2">Belongs to the SNF7 family.</text>
</comment>
<evidence type="ECO:0008006" key="11">
    <source>
        <dbReference type="Google" id="ProtNLM"/>
    </source>
</evidence>
<keyword evidence="6" id="KW-0472">Membrane</keyword>
<dbReference type="AlphaFoldDB" id="A0A9P0GSV9"/>
<protein>
    <recommendedName>
        <fullName evidence="11">Charged multivesicular body protein 6</fullName>
    </recommendedName>
</protein>
<dbReference type="GO" id="GO:0005771">
    <property type="term" value="C:multivesicular body"/>
    <property type="evidence" value="ECO:0007669"/>
    <property type="project" value="TreeGrafter"/>
</dbReference>
<evidence type="ECO:0000256" key="1">
    <source>
        <dbReference type="ARBA" id="ARBA00004608"/>
    </source>
</evidence>
<evidence type="ECO:0000256" key="6">
    <source>
        <dbReference type="ARBA" id="ARBA00023136"/>
    </source>
</evidence>
<evidence type="ECO:0000256" key="2">
    <source>
        <dbReference type="ARBA" id="ARBA00006190"/>
    </source>
</evidence>
<dbReference type="OrthoDB" id="441172at2759"/>
<feature type="coiled-coil region" evidence="7">
    <location>
        <begin position="17"/>
        <end position="98"/>
    </location>
</feature>
<sequence>MGILFGKKKPPSRVTEHDKAVLQLKQQRDKLRQYQKRIELSLGKDKDIAKKLLNNGQRDRAKLLLKKKRYQEQLLSKLDVQLDNLDKMANDIEFAQLETQVVSGLKAGNEALKQINDSLKIEDIERILDETREGIDKQNEINDLLSGQLTDEDEAAVEEELAGLIEQEMPAVPSEEPRVEVNEEEEEDEEEIADKEKPKQKEKREERVAVMA</sequence>
<dbReference type="InterPro" id="IPR005024">
    <property type="entry name" value="Snf7_fam"/>
</dbReference>
<organism evidence="9 10">
    <name type="scientific">Diabrotica balteata</name>
    <name type="common">Banded cucumber beetle</name>
    <dbReference type="NCBI Taxonomy" id="107213"/>
    <lineage>
        <taxon>Eukaryota</taxon>
        <taxon>Metazoa</taxon>
        <taxon>Ecdysozoa</taxon>
        <taxon>Arthropoda</taxon>
        <taxon>Hexapoda</taxon>
        <taxon>Insecta</taxon>
        <taxon>Pterygota</taxon>
        <taxon>Neoptera</taxon>
        <taxon>Endopterygota</taxon>
        <taxon>Coleoptera</taxon>
        <taxon>Polyphaga</taxon>
        <taxon>Cucujiformia</taxon>
        <taxon>Chrysomeloidea</taxon>
        <taxon>Chrysomelidae</taxon>
        <taxon>Galerucinae</taxon>
        <taxon>Diabroticina</taxon>
        <taxon>Diabroticites</taxon>
        <taxon>Diabrotica</taxon>
    </lineage>
</organism>
<keyword evidence="10" id="KW-1185">Reference proteome</keyword>
<evidence type="ECO:0000256" key="8">
    <source>
        <dbReference type="SAM" id="MobiDB-lite"/>
    </source>
</evidence>
<dbReference type="Pfam" id="PF03357">
    <property type="entry name" value="Snf7"/>
    <property type="match status" value="1"/>
</dbReference>
<keyword evidence="5" id="KW-0653">Protein transport</keyword>
<dbReference type="GO" id="GO:0006900">
    <property type="term" value="P:vesicle budding from membrane"/>
    <property type="evidence" value="ECO:0007669"/>
    <property type="project" value="TreeGrafter"/>
</dbReference>
<comment type="subcellular location">
    <subcellularLocation>
        <location evidence="1">Endosome membrane</location>
    </subcellularLocation>
</comment>
<evidence type="ECO:0000256" key="5">
    <source>
        <dbReference type="ARBA" id="ARBA00022927"/>
    </source>
</evidence>
<keyword evidence="3" id="KW-0813">Transport</keyword>
<feature type="compositionally biased region" description="Acidic residues" evidence="8">
    <location>
        <begin position="182"/>
        <end position="193"/>
    </location>
</feature>